<evidence type="ECO:0000313" key="4">
    <source>
        <dbReference type="Proteomes" id="UP000013548"/>
    </source>
</evidence>
<evidence type="ECO:0008006" key="5">
    <source>
        <dbReference type="Google" id="ProtNLM"/>
    </source>
</evidence>
<dbReference type="PANTHER" id="PTHR33542">
    <property type="entry name" value="SIROHYDROCHLORIN FERROCHELATASE, CHLOROPLASTIC"/>
    <property type="match status" value="1"/>
</dbReference>
<dbReference type="InterPro" id="IPR002762">
    <property type="entry name" value="CbiX-like"/>
</dbReference>
<keyword evidence="2" id="KW-0456">Lyase</keyword>
<dbReference type="KEGG" id="mtuc:J113_16655"/>
<sequence>MTAPATMQSAAMLRSGAIEAPPATMQSAAMRWGHLPLAEESGTIAPQLVLTAHGSKDPRSAANARAIAGRLARMRPGLDVRVAFCELNSPNLVDVLNRCRGAAVVTPLLLADAYQLASTSLPRSPAAALVTGYARPVCWVRTFGWCQRCMSASPSWGFRRSTTHWGWSCSRSAHASGQCAHAGADWRRGPSGPR</sequence>
<dbReference type="GO" id="GO:0046872">
    <property type="term" value="F:metal ion binding"/>
    <property type="evidence" value="ECO:0007669"/>
    <property type="project" value="UniProtKB-KW"/>
</dbReference>
<dbReference type="BioCyc" id="MTUB1310114:G13A2-2415-MONOMER"/>
<accession>R4MAH3</accession>
<protein>
    <recommendedName>
        <fullName evidence="5">Cobalamin (Vitamin B12) biosynthesis CbiX protein</fullName>
    </recommendedName>
</protein>
<dbReference type="HOGENOM" id="CLU_1401165_0_0_11"/>
<dbReference type="AlphaFoldDB" id="R4MAH3"/>
<dbReference type="CDD" id="cd03416">
    <property type="entry name" value="CbiX_SirB_N"/>
    <property type="match status" value="1"/>
</dbReference>
<dbReference type="Gene3D" id="3.40.50.1400">
    <property type="match status" value="1"/>
</dbReference>
<keyword evidence="1" id="KW-0479">Metal-binding</keyword>
<dbReference type="SUPFAM" id="SSF53800">
    <property type="entry name" value="Chelatase"/>
    <property type="match status" value="1"/>
</dbReference>
<reference evidence="3 4" key="1">
    <citation type="journal article" date="2013" name="Genome Announc.">
        <title>Whole-Genome Sequences of Four Clinical Isolates of Mycobacterium tuberculosis from Tamil Nadu, South India.</title>
        <authorList>
            <person name="Narayanan S."/>
            <person name="Deshpande U."/>
        </authorList>
    </citation>
    <scope>NUCLEOTIDE SEQUENCE [LARGE SCALE GENOMIC DNA]</scope>
    <source>
        <strain evidence="3 4">CAS/NITR204</strain>
    </source>
</reference>
<proteinExistence type="predicted"/>
<dbReference type="GO" id="GO:0016829">
    <property type="term" value="F:lyase activity"/>
    <property type="evidence" value="ECO:0007669"/>
    <property type="project" value="UniProtKB-KW"/>
</dbReference>
<dbReference type="EMBL" id="CP005386">
    <property type="protein sequence ID" value="AGL27845.1"/>
    <property type="molecule type" value="Genomic_DNA"/>
</dbReference>
<evidence type="ECO:0000256" key="2">
    <source>
        <dbReference type="ARBA" id="ARBA00023239"/>
    </source>
</evidence>
<organism evidence="3 4">
    <name type="scientific">Mycobacterium tuberculosis CAS/NITR204</name>
    <dbReference type="NCBI Taxonomy" id="1310114"/>
    <lineage>
        <taxon>Bacteria</taxon>
        <taxon>Bacillati</taxon>
        <taxon>Actinomycetota</taxon>
        <taxon>Actinomycetes</taxon>
        <taxon>Mycobacteriales</taxon>
        <taxon>Mycobacteriaceae</taxon>
        <taxon>Mycobacterium</taxon>
        <taxon>Mycobacterium tuberculosis complex</taxon>
    </lineage>
</organism>
<dbReference type="InterPro" id="IPR050963">
    <property type="entry name" value="Sirohydro_Cobaltochel/CbiX"/>
</dbReference>
<evidence type="ECO:0000256" key="1">
    <source>
        <dbReference type="ARBA" id="ARBA00022723"/>
    </source>
</evidence>
<name>R4MAH3_MYCTX</name>
<gene>
    <name evidence="3" type="ORF">J113_16655</name>
</gene>
<dbReference type="Pfam" id="PF01903">
    <property type="entry name" value="CbiX"/>
    <property type="match status" value="1"/>
</dbReference>
<dbReference type="PANTHER" id="PTHR33542:SF5">
    <property type="entry name" value="FERROCHELATASE CHE1"/>
    <property type="match status" value="1"/>
</dbReference>
<evidence type="ECO:0000313" key="3">
    <source>
        <dbReference type="EMBL" id="AGL27845.1"/>
    </source>
</evidence>
<dbReference type="Proteomes" id="UP000013548">
    <property type="component" value="Chromosome"/>
</dbReference>